<dbReference type="RefSeq" id="WP_093211571.1">
    <property type="nucleotide sequence ID" value="NZ_FNFL01000001.1"/>
</dbReference>
<evidence type="ECO:0000313" key="3">
    <source>
        <dbReference type="Proteomes" id="UP000198694"/>
    </source>
</evidence>
<protein>
    <submittedName>
        <fullName evidence="2">Uncharacterized protein</fullName>
    </submittedName>
</protein>
<dbReference type="OrthoDB" id="2972572at2"/>
<keyword evidence="1" id="KW-0812">Transmembrane</keyword>
<keyword evidence="1" id="KW-0472">Membrane</keyword>
<accession>A0A1G8WUS0</accession>
<feature type="transmembrane region" description="Helical" evidence="1">
    <location>
        <begin position="56"/>
        <end position="73"/>
    </location>
</feature>
<organism evidence="2 3">
    <name type="scientific">Sediminibacillus albus</name>
    <dbReference type="NCBI Taxonomy" id="407036"/>
    <lineage>
        <taxon>Bacteria</taxon>
        <taxon>Bacillati</taxon>
        <taxon>Bacillota</taxon>
        <taxon>Bacilli</taxon>
        <taxon>Bacillales</taxon>
        <taxon>Bacillaceae</taxon>
        <taxon>Sediminibacillus</taxon>
    </lineage>
</organism>
<keyword evidence="1" id="KW-1133">Transmembrane helix</keyword>
<reference evidence="2 3" key="1">
    <citation type="submission" date="2016-10" db="EMBL/GenBank/DDBJ databases">
        <authorList>
            <person name="de Groot N.N."/>
        </authorList>
    </citation>
    <scope>NUCLEOTIDE SEQUENCE [LARGE SCALE GENOMIC DNA]</scope>
    <source>
        <strain evidence="2 3">CGMCC 1.6502</strain>
    </source>
</reference>
<sequence>MGKYINRKNLVGVHTFVALVIVFLASLYQAISPYTYIAIFFFYLGAMNLVTNNRNLIPTAGSLLLAIAIYLFGVSI</sequence>
<dbReference type="AlphaFoldDB" id="A0A1G8WUS0"/>
<dbReference type="EMBL" id="FNFL01000001">
    <property type="protein sequence ID" value="SDJ81375.1"/>
    <property type="molecule type" value="Genomic_DNA"/>
</dbReference>
<dbReference type="Proteomes" id="UP000198694">
    <property type="component" value="Unassembled WGS sequence"/>
</dbReference>
<gene>
    <name evidence="2" type="ORF">SAMN05216243_0980</name>
</gene>
<name>A0A1G8WUS0_9BACI</name>
<evidence type="ECO:0000256" key="1">
    <source>
        <dbReference type="SAM" id="Phobius"/>
    </source>
</evidence>
<keyword evidence="3" id="KW-1185">Reference proteome</keyword>
<evidence type="ECO:0000313" key="2">
    <source>
        <dbReference type="EMBL" id="SDJ81375.1"/>
    </source>
</evidence>
<proteinExistence type="predicted"/>